<accession>A0A9N8E4N9</accession>
<name>A0A9N8E4N9_9STRA</name>
<gene>
    <name evidence="1" type="ORF">SEMRO_616_G176010.1</name>
</gene>
<comment type="caution">
    <text evidence="1">The sequence shown here is derived from an EMBL/GenBank/DDBJ whole genome shotgun (WGS) entry which is preliminary data.</text>
</comment>
<dbReference type="Proteomes" id="UP001153069">
    <property type="component" value="Unassembled WGS sequence"/>
</dbReference>
<reference evidence="1" key="1">
    <citation type="submission" date="2020-06" db="EMBL/GenBank/DDBJ databases">
        <authorList>
            <consortium name="Plant Systems Biology data submission"/>
        </authorList>
    </citation>
    <scope>NUCLEOTIDE SEQUENCE</scope>
    <source>
        <strain evidence="1">D6</strain>
    </source>
</reference>
<evidence type="ECO:0000313" key="2">
    <source>
        <dbReference type="Proteomes" id="UP001153069"/>
    </source>
</evidence>
<dbReference type="EMBL" id="CAICTM010000615">
    <property type="protein sequence ID" value="CAB9513834.1"/>
    <property type="molecule type" value="Genomic_DNA"/>
</dbReference>
<protein>
    <submittedName>
        <fullName evidence="1">Uncharacterized protein</fullName>
    </submittedName>
</protein>
<evidence type="ECO:0000313" key="1">
    <source>
        <dbReference type="EMBL" id="CAB9513834.1"/>
    </source>
</evidence>
<proteinExistence type="predicted"/>
<dbReference type="OrthoDB" id="42617at2759"/>
<keyword evidence="2" id="KW-1185">Reference proteome</keyword>
<sequence length="211" mass="23481">MGSSQSSVKESVPEDLECLPPLWEAPATESSANTTQFPLVKYDKEYIATTLGATFGGSSLSVDTSKRKLVLQSGDKVLGVAKRCGRAFHVFRMEPNYPGQRATDKLQRAGNAPLYFHTQVRRQGKETTVFQLQNKQMYQIRSGPRMSLEKYCTDPETGEDCAMWKYRGKRNHVEIFGQDMDVGLFILLVIIADCFDVDAVLDKAMVAAIVG</sequence>
<dbReference type="AlphaFoldDB" id="A0A9N8E4N9"/>
<organism evidence="1 2">
    <name type="scientific">Seminavis robusta</name>
    <dbReference type="NCBI Taxonomy" id="568900"/>
    <lineage>
        <taxon>Eukaryota</taxon>
        <taxon>Sar</taxon>
        <taxon>Stramenopiles</taxon>
        <taxon>Ochrophyta</taxon>
        <taxon>Bacillariophyta</taxon>
        <taxon>Bacillariophyceae</taxon>
        <taxon>Bacillariophycidae</taxon>
        <taxon>Naviculales</taxon>
        <taxon>Naviculaceae</taxon>
        <taxon>Seminavis</taxon>
    </lineage>
</organism>